<proteinExistence type="predicted"/>
<dbReference type="CDD" id="cd02440">
    <property type="entry name" value="AdoMet_MTases"/>
    <property type="match status" value="1"/>
</dbReference>
<dbReference type="RefSeq" id="WP_211290532.1">
    <property type="nucleotide sequence ID" value="NZ_CP022521.1"/>
</dbReference>
<dbReference type="Proteomes" id="UP000204221">
    <property type="component" value="Chromosome"/>
</dbReference>
<organism evidence="1 2">
    <name type="scientific">Actinoalloteichus hoggarensis</name>
    <dbReference type="NCBI Taxonomy" id="1470176"/>
    <lineage>
        <taxon>Bacteria</taxon>
        <taxon>Bacillati</taxon>
        <taxon>Actinomycetota</taxon>
        <taxon>Actinomycetes</taxon>
        <taxon>Pseudonocardiales</taxon>
        <taxon>Pseudonocardiaceae</taxon>
        <taxon>Actinoalloteichus</taxon>
    </lineage>
</organism>
<gene>
    <name evidence="1" type="ORF">AHOG_05415</name>
</gene>
<evidence type="ECO:0000313" key="2">
    <source>
        <dbReference type="Proteomes" id="UP000204221"/>
    </source>
</evidence>
<dbReference type="AlphaFoldDB" id="A0A221VYZ9"/>
<evidence type="ECO:0000313" key="1">
    <source>
        <dbReference type="EMBL" id="ASO18736.1"/>
    </source>
</evidence>
<reference evidence="1 2" key="1">
    <citation type="submission" date="2017-07" db="EMBL/GenBank/DDBJ databases">
        <title>Complete genome sequence of Actinoalloteichus hoggarensis DSM 45943, type strain of Actinoalloteichus hoggarensis.</title>
        <authorList>
            <person name="Ruckert C."/>
            <person name="Nouioui I."/>
            <person name="Willmese J."/>
            <person name="van Wezel G."/>
            <person name="Klenk H.-P."/>
            <person name="Kalinowski J."/>
            <person name="Zotchev S.B."/>
        </authorList>
    </citation>
    <scope>NUCLEOTIDE SEQUENCE [LARGE SCALE GENOMIC DNA]</scope>
    <source>
        <strain evidence="1 2">DSM 45943</strain>
    </source>
</reference>
<keyword evidence="2" id="KW-1185">Reference proteome</keyword>
<dbReference type="KEGG" id="ahg:AHOG_05415"/>
<accession>A0A221VYZ9</accession>
<dbReference type="SUPFAM" id="SSF53335">
    <property type="entry name" value="S-adenosyl-L-methionine-dependent methyltransferases"/>
    <property type="match status" value="1"/>
</dbReference>
<dbReference type="GO" id="GO:0008757">
    <property type="term" value="F:S-adenosylmethionine-dependent methyltransferase activity"/>
    <property type="evidence" value="ECO:0007669"/>
    <property type="project" value="InterPro"/>
</dbReference>
<dbReference type="InterPro" id="IPR013216">
    <property type="entry name" value="Methyltransf_11"/>
</dbReference>
<protein>
    <submittedName>
        <fullName evidence="1">Uncharacterized protein</fullName>
    </submittedName>
</protein>
<sequence length="282" mass="30735">MSPLSTVEPDLAMSEAEVFADFAARVDLEGAVVAEIGGAFPVELLTRHAVGRWYSIDPNRSAEQDAGGVREVLAVRAEEMPLPDASVDAVFSCNAFQFLDVTATLAQAARVLRPGGLLYAHFGPIWSAVDGHQLEYVRHQGRDLAFWEDTLLPAWAHLAYGREELRALLRSGLPADLADLLVEHVHDGDTINRSFFEDYVAAALGSGLDWVRVSATSRLDYQITPPEYDAALLRKVDPAELAAEVSRRRGVRTQLGIRDVLMVLRKPAGAETPDHGADPAMP</sequence>
<dbReference type="EMBL" id="CP022521">
    <property type="protein sequence ID" value="ASO18736.1"/>
    <property type="molecule type" value="Genomic_DNA"/>
</dbReference>
<dbReference type="Pfam" id="PF08241">
    <property type="entry name" value="Methyltransf_11"/>
    <property type="match status" value="1"/>
</dbReference>
<dbReference type="InterPro" id="IPR029063">
    <property type="entry name" value="SAM-dependent_MTases_sf"/>
</dbReference>
<name>A0A221VYZ9_9PSEU</name>
<dbReference type="Gene3D" id="3.40.50.150">
    <property type="entry name" value="Vaccinia Virus protein VP39"/>
    <property type="match status" value="1"/>
</dbReference>